<evidence type="ECO:0000313" key="2">
    <source>
        <dbReference type="EMBL" id="KAK3678820.1"/>
    </source>
</evidence>
<organism evidence="2 3">
    <name type="scientific">Recurvomyces mirabilis</name>
    <dbReference type="NCBI Taxonomy" id="574656"/>
    <lineage>
        <taxon>Eukaryota</taxon>
        <taxon>Fungi</taxon>
        <taxon>Dikarya</taxon>
        <taxon>Ascomycota</taxon>
        <taxon>Pezizomycotina</taxon>
        <taxon>Dothideomycetes</taxon>
        <taxon>Dothideomycetidae</taxon>
        <taxon>Mycosphaerellales</taxon>
        <taxon>Teratosphaeriaceae</taxon>
        <taxon>Recurvomyces</taxon>
    </lineage>
</organism>
<gene>
    <name evidence="2" type="ORF">LTR78_001273</name>
</gene>
<comment type="caution">
    <text evidence="2">The sequence shown here is derived from an EMBL/GenBank/DDBJ whole genome shotgun (WGS) entry which is preliminary data.</text>
</comment>
<dbReference type="SUPFAM" id="SSF56112">
    <property type="entry name" value="Protein kinase-like (PK-like)"/>
    <property type="match status" value="1"/>
</dbReference>
<reference evidence="2" key="1">
    <citation type="submission" date="2023-07" db="EMBL/GenBank/DDBJ databases">
        <title>Black Yeasts Isolated from many extreme environments.</title>
        <authorList>
            <person name="Coleine C."/>
            <person name="Stajich J.E."/>
            <person name="Selbmann L."/>
        </authorList>
    </citation>
    <scope>NUCLEOTIDE SEQUENCE</scope>
    <source>
        <strain evidence="2">CCFEE 5485</strain>
    </source>
</reference>
<evidence type="ECO:0000259" key="1">
    <source>
        <dbReference type="Pfam" id="PF01636"/>
    </source>
</evidence>
<name>A0AAE0WVU2_9PEZI</name>
<evidence type="ECO:0000313" key="3">
    <source>
        <dbReference type="Proteomes" id="UP001274830"/>
    </source>
</evidence>
<dbReference type="EMBL" id="JAUTXT010000003">
    <property type="protein sequence ID" value="KAK3678820.1"/>
    <property type="molecule type" value="Genomic_DNA"/>
</dbReference>
<dbReference type="Proteomes" id="UP001274830">
    <property type="component" value="Unassembled WGS sequence"/>
</dbReference>
<dbReference type="InterPro" id="IPR011009">
    <property type="entry name" value="Kinase-like_dom_sf"/>
</dbReference>
<feature type="domain" description="Aminoglycoside phosphotransferase" evidence="1">
    <location>
        <begin position="76"/>
        <end position="362"/>
    </location>
</feature>
<dbReference type="Gene3D" id="3.90.1200.10">
    <property type="match status" value="1"/>
</dbReference>
<protein>
    <recommendedName>
        <fullName evidence="1">Aminoglycoside phosphotransferase domain-containing protein</fullName>
    </recommendedName>
</protein>
<sequence>MPDRTPEDHPTYGVNLPDSTIRDIAALVSPDRTLERIQQLGRGESFNNRIYFLTFERACDDTGVECLDDLSTLDHVLKVSGRFWGIEKVQNEVSCLLLLEEYCPNVPAPRVIAYSEQGDTIRLLPRSSGNGYPESVRDLVHPPLMESSTKRPWILMSRCHGTTLDLSQMQGHEKHDTLQQLARYMSQWRSCVPDVQHYGNLLLPDRPDLASRAALKTFPDLPSPTVAGLLDCTLNPSATPSTRLEYQMLRLENQLAQLEATGTLAPSRAELVPLVRRFIHDIVPRLRLFKLLPQTPCFTHNDFAPRNILISRCGAGNAPVVTGIVDFEFAGFFPAEEEFTNLAQVETDWPVEAVEMLFRELEDRGVATPLHGLDGDAWEEVRTLYLVTLNIAPWWLVQGEVAGEGLVQELRAAAEKVREGIGRLTSTVETPSII</sequence>
<dbReference type="InterPro" id="IPR002575">
    <property type="entry name" value="Aminoglycoside_PTrfase"/>
</dbReference>
<proteinExistence type="predicted"/>
<dbReference type="InterPro" id="IPR051678">
    <property type="entry name" value="AGP_Transferase"/>
</dbReference>
<dbReference type="AlphaFoldDB" id="A0AAE0WVU2"/>
<dbReference type="Pfam" id="PF01636">
    <property type="entry name" value="APH"/>
    <property type="match status" value="1"/>
</dbReference>
<dbReference type="PANTHER" id="PTHR21310">
    <property type="entry name" value="AMINOGLYCOSIDE PHOSPHOTRANSFERASE-RELATED-RELATED"/>
    <property type="match status" value="1"/>
</dbReference>
<accession>A0AAE0WVU2</accession>
<keyword evidence="3" id="KW-1185">Reference proteome</keyword>